<sequence>MALDYSSQPVSAACAVFMGGVYSPRLLSSAMLLHFSCVCPFQTRSRDGHSTTAT</sequence>
<evidence type="ECO:0000313" key="1">
    <source>
        <dbReference type="EMBL" id="JAH67216.1"/>
    </source>
</evidence>
<dbReference type="AlphaFoldDB" id="A0A0E9UN70"/>
<dbReference type="EMBL" id="GBXM01041361">
    <property type="protein sequence ID" value="JAH67216.1"/>
    <property type="molecule type" value="Transcribed_RNA"/>
</dbReference>
<protein>
    <submittedName>
        <fullName evidence="1">Uncharacterized protein</fullName>
    </submittedName>
</protein>
<organism evidence="1">
    <name type="scientific">Anguilla anguilla</name>
    <name type="common">European freshwater eel</name>
    <name type="synonym">Muraena anguilla</name>
    <dbReference type="NCBI Taxonomy" id="7936"/>
    <lineage>
        <taxon>Eukaryota</taxon>
        <taxon>Metazoa</taxon>
        <taxon>Chordata</taxon>
        <taxon>Craniata</taxon>
        <taxon>Vertebrata</taxon>
        <taxon>Euteleostomi</taxon>
        <taxon>Actinopterygii</taxon>
        <taxon>Neopterygii</taxon>
        <taxon>Teleostei</taxon>
        <taxon>Anguilliformes</taxon>
        <taxon>Anguillidae</taxon>
        <taxon>Anguilla</taxon>
    </lineage>
</organism>
<reference evidence="1" key="1">
    <citation type="submission" date="2014-11" db="EMBL/GenBank/DDBJ databases">
        <authorList>
            <person name="Amaro Gonzalez C."/>
        </authorList>
    </citation>
    <scope>NUCLEOTIDE SEQUENCE</scope>
</reference>
<accession>A0A0E9UN70</accession>
<proteinExistence type="predicted"/>
<name>A0A0E9UN70_ANGAN</name>
<reference evidence="1" key="2">
    <citation type="journal article" date="2015" name="Fish Shellfish Immunol.">
        <title>Early steps in the European eel (Anguilla anguilla)-Vibrio vulnificus interaction in the gills: Role of the RtxA13 toxin.</title>
        <authorList>
            <person name="Callol A."/>
            <person name="Pajuelo D."/>
            <person name="Ebbesson L."/>
            <person name="Teles M."/>
            <person name="MacKenzie S."/>
            <person name="Amaro C."/>
        </authorList>
    </citation>
    <scope>NUCLEOTIDE SEQUENCE</scope>
</reference>